<dbReference type="Pfam" id="PF13588">
    <property type="entry name" value="HSDR_N_2"/>
    <property type="match status" value="1"/>
</dbReference>
<reference evidence="2 3" key="1">
    <citation type="journal article" date="2015" name="Biotechnol. Bioeng.">
        <title>Genome sequence and phenotypic characterization of Caulobacter segnis.</title>
        <authorList>
            <person name="Patel S."/>
            <person name="Fletcher B."/>
            <person name="Scott D.C."/>
            <person name="Ely B."/>
        </authorList>
    </citation>
    <scope>NUCLEOTIDE SEQUENCE [LARGE SCALE GENOMIC DNA]</scope>
    <source>
        <strain evidence="2 3">TK0059</strain>
    </source>
</reference>
<dbReference type="InterPro" id="IPR029464">
    <property type="entry name" value="HSDR_N"/>
</dbReference>
<evidence type="ECO:0000313" key="3">
    <source>
        <dbReference type="Proteomes" id="UP000240527"/>
    </source>
</evidence>
<name>A0ABN5IWV9_9CAUL</name>
<feature type="domain" description="Type I restriction enzyme R protein N-terminal" evidence="1">
    <location>
        <begin position="24"/>
        <end position="120"/>
    </location>
</feature>
<accession>A0ABN5IWV9</accession>
<dbReference type="PIRSF" id="PIRSF035009">
    <property type="entry name" value="UCP035009_HSDR_N"/>
    <property type="match status" value="1"/>
</dbReference>
<dbReference type="RefSeq" id="WP_013080547.1">
    <property type="nucleotide sequence ID" value="NZ_CP027850.1"/>
</dbReference>
<sequence length="363" mass="40571">MDLATRLAELQKRTVEHREVLLTEEAAKTALVMPFIQALGYDVFNPSEVVPEYVADVGTKKGEKVDYAICRDKSVAVLIECKPSSSELNINHAGQLFRYFSVTSARLAILTNGVVYQFYSDIEAPNKMDDKPFFTFSMDAIKPTDVKTLENFAKGNFDIDKIVKEAGNLKIQSLLRKELEKEFSDPSDDFVKIMARRVYSGNVTAAIKDNTAKLLASTISTLVRDMVTDRLSSALNASTPKPLEVTNEPEPTEEEIVTTQEEMSGFHIVQAIASKFVHPKRIVMRDQKSYCAILLDDNNRKSIARLHFNAATSKYVGTFVDKEETRHQINDLTDIYQYVPQIEARLKELEAAAKGAKAAATAD</sequence>
<keyword evidence="3" id="KW-1185">Reference proteome</keyword>
<organism evidence="2 3">
    <name type="scientific">Caulobacter segnis</name>
    <dbReference type="NCBI Taxonomy" id="88688"/>
    <lineage>
        <taxon>Bacteria</taxon>
        <taxon>Pseudomonadati</taxon>
        <taxon>Pseudomonadota</taxon>
        <taxon>Alphaproteobacteria</taxon>
        <taxon>Caulobacterales</taxon>
        <taxon>Caulobacteraceae</taxon>
        <taxon>Caulobacter</taxon>
    </lineage>
</organism>
<proteinExistence type="predicted"/>
<protein>
    <recommendedName>
        <fullName evidence="1">Type I restriction enzyme R protein N-terminal domain-containing protein</fullName>
    </recommendedName>
</protein>
<dbReference type="Proteomes" id="UP000240527">
    <property type="component" value="Chromosome"/>
</dbReference>
<dbReference type="InterPro" id="IPR017035">
    <property type="entry name" value="UCP035009_HsdR_All3000-type"/>
</dbReference>
<dbReference type="EMBL" id="CP027850">
    <property type="protein sequence ID" value="AVQ03530.1"/>
    <property type="molecule type" value="Genomic_DNA"/>
</dbReference>
<evidence type="ECO:0000259" key="1">
    <source>
        <dbReference type="Pfam" id="PF13588"/>
    </source>
</evidence>
<evidence type="ECO:0000313" key="2">
    <source>
        <dbReference type="EMBL" id="AVQ03530.1"/>
    </source>
</evidence>
<gene>
    <name evidence="2" type="ORF">B7G68_17775</name>
</gene>